<proteinExistence type="predicted"/>
<dbReference type="EMBL" id="CP042196">
    <property type="protein sequence ID" value="QDS74903.1"/>
    <property type="molecule type" value="Genomic_DNA"/>
</dbReference>
<dbReference type="PANTHER" id="PTHR46100">
    <property type="entry name" value="IMP2'P"/>
    <property type="match status" value="1"/>
</dbReference>
<dbReference type="PANTHER" id="PTHR46100:SF4">
    <property type="entry name" value="USPA DOMAIN-CONTAINING PROTEIN"/>
    <property type="match status" value="1"/>
</dbReference>
<dbReference type="Gene3D" id="3.40.50.620">
    <property type="entry name" value="HUPs"/>
    <property type="match status" value="1"/>
</dbReference>
<dbReference type="InterPro" id="IPR006015">
    <property type="entry name" value="Universal_stress_UspA"/>
</dbReference>
<evidence type="ECO:0000259" key="2">
    <source>
        <dbReference type="Pfam" id="PF00582"/>
    </source>
</evidence>
<gene>
    <name evidence="3" type="ORF">FKW77_003888</name>
</gene>
<dbReference type="Pfam" id="PF00582">
    <property type="entry name" value="Usp"/>
    <property type="match status" value="1"/>
</dbReference>
<feature type="compositionally biased region" description="Acidic residues" evidence="1">
    <location>
        <begin position="288"/>
        <end position="304"/>
    </location>
</feature>
<dbReference type="OrthoDB" id="992776at2759"/>
<dbReference type="STRING" id="50376.A0A517LGY5"/>
<evidence type="ECO:0000313" key="4">
    <source>
        <dbReference type="Proteomes" id="UP000316270"/>
    </source>
</evidence>
<feature type="region of interest" description="Disordered" evidence="1">
    <location>
        <begin position="359"/>
        <end position="397"/>
    </location>
</feature>
<feature type="compositionally biased region" description="Polar residues" evidence="1">
    <location>
        <begin position="198"/>
        <end position="216"/>
    </location>
</feature>
<feature type="region of interest" description="Disordered" evidence="1">
    <location>
        <begin position="18"/>
        <end position="57"/>
    </location>
</feature>
<feature type="domain" description="UspA" evidence="2">
    <location>
        <begin position="555"/>
        <end position="647"/>
    </location>
</feature>
<name>A0A517LGY5_9PEZI</name>
<accession>A0A517LGY5</accession>
<feature type="compositionally biased region" description="Polar residues" evidence="1">
    <location>
        <begin position="26"/>
        <end position="44"/>
    </location>
</feature>
<protein>
    <recommendedName>
        <fullName evidence="2">UspA domain-containing protein</fullName>
    </recommendedName>
</protein>
<reference evidence="3 4" key="1">
    <citation type="submission" date="2019-07" db="EMBL/GenBank/DDBJ databases">
        <title>Finished genome of Venturia effusa.</title>
        <authorList>
            <person name="Young C.A."/>
            <person name="Cox M.P."/>
            <person name="Ganley A.R.D."/>
            <person name="David W.J."/>
        </authorList>
    </citation>
    <scope>NUCLEOTIDE SEQUENCE [LARGE SCALE GENOMIC DNA]</scope>
    <source>
        <strain evidence="4">albino</strain>
    </source>
</reference>
<dbReference type="Proteomes" id="UP000316270">
    <property type="component" value="Chromosome 12"/>
</dbReference>
<dbReference type="CDD" id="cd23659">
    <property type="entry name" value="USP_At3g01520-like"/>
    <property type="match status" value="1"/>
</dbReference>
<dbReference type="InterPro" id="IPR014729">
    <property type="entry name" value="Rossmann-like_a/b/a_fold"/>
</dbReference>
<dbReference type="SUPFAM" id="SSF52402">
    <property type="entry name" value="Adenine nucleotide alpha hydrolases-like"/>
    <property type="match status" value="1"/>
</dbReference>
<feature type="compositionally biased region" description="Polar residues" evidence="1">
    <location>
        <begin position="379"/>
        <end position="390"/>
    </location>
</feature>
<sequence length="690" mass="74791">MSLESALNEEMKEVMAILEGKKSHSQLRTGPQRPSSPGFTQSPVRSMLDVGPGPAGRRSSIAGVGVGITSPVGSTFSQGQTYRSMLDTTSSPPGPGLGAPRTHRLSHGSSSPPGFPRGRGMPSPKMRPEEQYQFSMMPSIDSQAMPKRVTQGGKRKPGTMGGIFGSLDSGPRNAPEDRRGSLLMMGTKSKSPAPGIHTSRSQSPGHRLNSNSSSLMTVPGKYVSDNGQVIDLNNAYRRLSDAALLKSSGSLASLPTRKGVNLAKGEELAPDGGVRLTKDIHEDASGETTDDDEESPGSSDDDDWHPDHRGRGRTRKESSGATDDKRTPKSLLAAAEEERKTYQVRSLLEPVEPTVNLTVPGGQKLNARRGNIHPRTSFDAGNSSGINTPIDSDEEQQRTDINTAQQMTLTLSPIHSTPTAYRCIRQILRGDYRRYQQEAEQGLRRQRMYLVATDLSEEAAYALEWTIGTVLRDGDTLLAVYAVDEEAGTGGDGPSSIGIGEGASTMKDAAAIVRTLSHQDVLTVPGEKRHVRTTSDVGSARSVERGELNTPDVKKMDKAERERYFAAEEITDRCIKLLRKTKLQVRVVVEVFHCKSPKHMITEVIDYLEPTLVVLGSRGRSALKGVLLGSFSNYLVTKSSVPVMVARKKLKKHSKLKRNNLRLSNMLQTPGSNRLEMAKIDIPGKGVGKI</sequence>
<feature type="region of interest" description="Disordered" evidence="1">
    <location>
        <begin position="84"/>
        <end position="220"/>
    </location>
</feature>
<keyword evidence="4" id="KW-1185">Reference proteome</keyword>
<organism evidence="3 4">
    <name type="scientific">Venturia effusa</name>
    <dbReference type="NCBI Taxonomy" id="50376"/>
    <lineage>
        <taxon>Eukaryota</taxon>
        <taxon>Fungi</taxon>
        <taxon>Dikarya</taxon>
        <taxon>Ascomycota</taxon>
        <taxon>Pezizomycotina</taxon>
        <taxon>Dothideomycetes</taxon>
        <taxon>Pleosporomycetidae</taxon>
        <taxon>Venturiales</taxon>
        <taxon>Venturiaceae</taxon>
        <taxon>Venturia</taxon>
    </lineage>
</organism>
<feature type="compositionally biased region" description="Polar residues" evidence="1">
    <location>
        <begin position="132"/>
        <end position="142"/>
    </location>
</feature>
<feature type="region of interest" description="Disordered" evidence="1">
    <location>
        <begin position="283"/>
        <end position="340"/>
    </location>
</feature>
<feature type="compositionally biased region" description="Basic and acidic residues" evidence="1">
    <location>
        <begin position="305"/>
        <end position="327"/>
    </location>
</feature>
<evidence type="ECO:0000256" key="1">
    <source>
        <dbReference type="SAM" id="MobiDB-lite"/>
    </source>
</evidence>
<evidence type="ECO:0000313" key="3">
    <source>
        <dbReference type="EMBL" id="QDS74903.1"/>
    </source>
</evidence>
<dbReference type="PRINTS" id="PR01438">
    <property type="entry name" value="UNVRSLSTRESS"/>
</dbReference>
<dbReference type="AlphaFoldDB" id="A0A517LGY5"/>
<dbReference type="InterPro" id="IPR006016">
    <property type="entry name" value="UspA"/>
</dbReference>